<evidence type="ECO:0000256" key="3">
    <source>
        <dbReference type="ARBA" id="ARBA00023203"/>
    </source>
</evidence>
<dbReference type="Pfam" id="PF24681">
    <property type="entry name" value="Kelch_KLHDC2_KLHL20_DRC7"/>
    <property type="match status" value="1"/>
</dbReference>
<dbReference type="Gene3D" id="2.120.10.80">
    <property type="entry name" value="Kelch-type beta propeller"/>
    <property type="match status" value="2"/>
</dbReference>
<keyword evidence="1" id="KW-0880">Kelch repeat</keyword>
<evidence type="ECO:0000313" key="6">
    <source>
        <dbReference type="EMBL" id="KAF2885075.1"/>
    </source>
</evidence>
<dbReference type="SMART" id="SM00875">
    <property type="entry name" value="BACK"/>
    <property type="match status" value="1"/>
</dbReference>
<dbReference type="GO" id="GO:0016567">
    <property type="term" value="P:protein ubiquitination"/>
    <property type="evidence" value="ECO:0007669"/>
    <property type="project" value="UniProtKB-UniPathway"/>
</dbReference>
<feature type="compositionally biased region" description="Polar residues" evidence="4">
    <location>
        <begin position="11"/>
        <end position="20"/>
    </location>
</feature>
<evidence type="ECO:0000256" key="1">
    <source>
        <dbReference type="ARBA" id="ARBA00022441"/>
    </source>
</evidence>
<dbReference type="Pfam" id="PF01344">
    <property type="entry name" value="Kelch_1"/>
    <property type="match status" value="1"/>
</dbReference>
<dbReference type="Gene3D" id="1.25.40.420">
    <property type="match status" value="1"/>
</dbReference>
<feature type="region of interest" description="Disordered" evidence="4">
    <location>
        <begin position="1"/>
        <end position="20"/>
    </location>
</feature>
<dbReference type="EMBL" id="VTPC01090039">
    <property type="protein sequence ID" value="KAF2885075.1"/>
    <property type="molecule type" value="Genomic_DNA"/>
</dbReference>
<dbReference type="Proteomes" id="UP000801492">
    <property type="component" value="Unassembled WGS sequence"/>
</dbReference>
<organism evidence="6 7">
    <name type="scientific">Ignelater luminosus</name>
    <name type="common">Cucubano</name>
    <name type="synonym">Pyrophorus luminosus</name>
    <dbReference type="NCBI Taxonomy" id="2038154"/>
    <lineage>
        <taxon>Eukaryota</taxon>
        <taxon>Metazoa</taxon>
        <taxon>Ecdysozoa</taxon>
        <taxon>Arthropoda</taxon>
        <taxon>Hexapoda</taxon>
        <taxon>Insecta</taxon>
        <taxon>Pterygota</taxon>
        <taxon>Neoptera</taxon>
        <taxon>Endopterygota</taxon>
        <taxon>Coleoptera</taxon>
        <taxon>Polyphaga</taxon>
        <taxon>Elateriformia</taxon>
        <taxon>Elateroidea</taxon>
        <taxon>Elateridae</taxon>
        <taxon>Agrypninae</taxon>
        <taxon>Pyrophorini</taxon>
        <taxon>Ignelater</taxon>
    </lineage>
</organism>
<dbReference type="InterPro" id="IPR015915">
    <property type="entry name" value="Kelch-typ_b-propeller"/>
</dbReference>
<dbReference type="SUPFAM" id="SSF117281">
    <property type="entry name" value="Kelch motif"/>
    <property type="match status" value="2"/>
</dbReference>
<proteinExistence type="predicted"/>
<dbReference type="PANTHER" id="PTHR24412:SF475">
    <property type="entry name" value="KELCH-LIKE PROTEIN 17"/>
    <property type="match status" value="1"/>
</dbReference>
<dbReference type="Pfam" id="PF00651">
    <property type="entry name" value="BTB"/>
    <property type="match status" value="1"/>
</dbReference>
<feature type="domain" description="BTB" evidence="5">
    <location>
        <begin position="71"/>
        <end position="138"/>
    </location>
</feature>
<dbReference type="GO" id="GO:0003779">
    <property type="term" value="F:actin binding"/>
    <property type="evidence" value="ECO:0007669"/>
    <property type="project" value="UniProtKB-KW"/>
</dbReference>
<dbReference type="InterPro" id="IPR011333">
    <property type="entry name" value="SKP1/BTB/POZ_sf"/>
</dbReference>
<evidence type="ECO:0000259" key="5">
    <source>
        <dbReference type="PROSITE" id="PS50097"/>
    </source>
</evidence>
<dbReference type="FunFam" id="3.30.710.10:FF:000001">
    <property type="entry name" value="Kelch-like family member 20"/>
    <property type="match status" value="1"/>
</dbReference>
<dbReference type="UniPathway" id="UPA00143"/>
<comment type="caution">
    <text evidence="6">The sequence shown here is derived from an EMBL/GenBank/DDBJ whole genome shotgun (WGS) entry which is preliminary data.</text>
</comment>
<dbReference type="FunFam" id="1.25.40.420:FF:000001">
    <property type="entry name" value="Kelch-like family member 12"/>
    <property type="match status" value="1"/>
</dbReference>
<dbReference type="InterPro" id="IPR006652">
    <property type="entry name" value="Kelch_1"/>
</dbReference>
<evidence type="ECO:0000313" key="7">
    <source>
        <dbReference type="Proteomes" id="UP000801492"/>
    </source>
</evidence>
<dbReference type="InterPro" id="IPR011705">
    <property type="entry name" value="BACK"/>
</dbReference>
<dbReference type="SMART" id="SM00612">
    <property type="entry name" value="Kelch"/>
    <property type="match status" value="6"/>
</dbReference>
<dbReference type="InterPro" id="IPR000210">
    <property type="entry name" value="BTB/POZ_dom"/>
</dbReference>
<dbReference type="Pfam" id="PF07707">
    <property type="entry name" value="BACK"/>
    <property type="match status" value="1"/>
</dbReference>
<dbReference type="PRINTS" id="PR00501">
    <property type="entry name" value="KELCHREPEAT"/>
</dbReference>
<dbReference type="SMART" id="SM00225">
    <property type="entry name" value="BTB"/>
    <property type="match status" value="1"/>
</dbReference>
<accession>A0A8K0FYA3</accession>
<protein>
    <recommendedName>
        <fullName evidence="5">BTB domain-containing protein</fullName>
    </recommendedName>
</protein>
<gene>
    <name evidence="6" type="ORF">ILUMI_21078</name>
</gene>
<dbReference type="Gene3D" id="3.30.710.10">
    <property type="entry name" value="Potassium Channel Kv1.1, Chain A"/>
    <property type="match status" value="1"/>
</dbReference>
<keyword evidence="3" id="KW-0009">Actin-binding</keyword>
<evidence type="ECO:0000256" key="2">
    <source>
        <dbReference type="ARBA" id="ARBA00022737"/>
    </source>
</evidence>
<dbReference type="PANTHER" id="PTHR24412">
    <property type="entry name" value="KELCH PROTEIN"/>
    <property type="match status" value="1"/>
</dbReference>
<dbReference type="OrthoDB" id="45365at2759"/>
<dbReference type="PROSITE" id="PS50097">
    <property type="entry name" value="BTB"/>
    <property type="match status" value="1"/>
</dbReference>
<dbReference type="AlphaFoldDB" id="A0A8K0FYA3"/>
<keyword evidence="2" id="KW-0677">Repeat</keyword>
<sequence length="615" mass="68525">MSSDPEDLQLPSASSTSTTGIVFEASTQTPTSENCDSPLITQKGHYSLTTSDHSNNALTNIYKMRQHGQLCDITLQVGLETIRAHKVVLASISPYFFAMFNGDMKEHTSTEIVLHDMDPAAVELLIEYGYTGQIVITPDNVQVLLPASSILQMSTVREACCRFLMKQLHPTNCLGIRSFADTHSCKELHRKSHCFALQNFQQVVGTEEFLLLPFQEVEELISNSQLNICSEEDVFTAVLNWIKHDLSERKQYISKLMEHVRLPLVSREFLMTRVDCERLVREDSECRELLLEAMRYHLAPERRCALSTPRTLERKPKGAEPYLFAVGGGSLFAIHSECEVYNPRTDAWSAIAPMQWRRSRCGVTGLRRMLYVVGGYDGASDLATAECYNPLINNWNAITPMGTKRSCLGICAFDGLIYVCGGYDGASCLSSMERFDPLTGVWCSCPAMNTRRRYCRIAVVENCIYALGGFDSTNYQASVERFDPRQGSWHAVPSMSSRRSSCGVAALEGYLYCIGGNDGTMCMSSGERFNVRKNAWEPITAMHNRRSTHEVVAIDGCIYALGGNDGSSSLNSVEMFDPKSNKWTLLSSMVTRRSSVGAAVLDCINIEHVLRSTKS</sequence>
<evidence type="ECO:0000256" key="4">
    <source>
        <dbReference type="SAM" id="MobiDB-lite"/>
    </source>
</evidence>
<dbReference type="SUPFAM" id="SSF54695">
    <property type="entry name" value="POZ domain"/>
    <property type="match status" value="1"/>
</dbReference>
<reference evidence="6" key="1">
    <citation type="submission" date="2019-08" db="EMBL/GenBank/DDBJ databases">
        <title>The genome of the North American firefly Photinus pyralis.</title>
        <authorList>
            <consortium name="Photinus pyralis genome working group"/>
            <person name="Fallon T.R."/>
            <person name="Sander Lower S.E."/>
            <person name="Weng J.-K."/>
        </authorList>
    </citation>
    <scope>NUCLEOTIDE SEQUENCE</scope>
    <source>
        <strain evidence="6">TRF0915ILg1</strain>
        <tissue evidence="6">Whole body</tissue>
    </source>
</reference>
<name>A0A8K0FYA3_IGNLU</name>
<keyword evidence="7" id="KW-1185">Reference proteome</keyword>